<dbReference type="Gene3D" id="1.10.260.40">
    <property type="entry name" value="lambda repressor-like DNA-binding domains"/>
    <property type="match status" value="1"/>
</dbReference>
<accession>A0ABQ0BVG3</accession>
<feature type="region of interest" description="Disordered" evidence="1">
    <location>
        <begin position="77"/>
        <end position="98"/>
    </location>
</feature>
<dbReference type="Pfam" id="PF13443">
    <property type="entry name" value="HTH_26"/>
    <property type="match status" value="1"/>
</dbReference>
<sequence>MAIILRLDRVMADRKMSLNELSEKVGISNVNLSNLKTGKVKAIRFSTLEAICDVLDCQPGDIIEYRRTSGAEYRAKNITDNPADIPDTAHPDCSKNSK</sequence>
<reference evidence="3 4" key="1">
    <citation type="submission" date="2024-04" db="EMBL/GenBank/DDBJ databases">
        <title>Defined microbial consortia suppress multidrug-resistant proinflammatory Enterobacteriaceae via ecological control.</title>
        <authorList>
            <person name="Furuichi M."/>
            <person name="Kawaguchi T."/>
            <person name="Pust M."/>
            <person name="Yasuma K."/>
            <person name="Plichta D."/>
            <person name="Hasegawa N."/>
            <person name="Ohya T."/>
            <person name="Bhattarai S."/>
            <person name="Sasajima S."/>
            <person name="Aoto Y."/>
            <person name="Tuganbaev T."/>
            <person name="Yaginuma M."/>
            <person name="Ueda M."/>
            <person name="Okahashi N."/>
            <person name="Amafuji K."/>
            <person name="Kiridooshi Y."/>
            <person name="Sugita K."/>
            <person name="Strazar M."/>
            <person name="Skelly A."/>
            <person name="Suda W."/>
            <person name="Hattori M."/>
            <person name="Nakamoto N."/>
            <person name="Caballero S."/>
            <person name="Norman J."/>
            <person name="Olle B."/>
            <person name="Tanoue T."/>
            <person name="Arita M."/>
            <person name="Bucci V."/>
            <person name="Atarashi K."/>
            <person name="Xavier R."/>
            <person name="Honda K."/>
        </authorList>
    </citation>
    <scope>NUCLEOTIDE SEQUENCE [LARGE SCALE GENOMIC DNA]</scope>
    <source>
        <strain evidence="4">k34-0107-D12</strain>
    </source>
</reference>
<proteinExistence type="predicted"/>
<keyword evidence="4" id="KW-1185">Reference proteome</keyword>
<evidence type="ECO:0000259" key="2">
    <source>
        <dbReference type="PROSITE" id="PS50943"/>
    </source>
</evidence>
<dbReference type="InterPro" id="IPR010982">
    <property type="entry name" value="Lambda_DNA-bd_dom_sf"/>
</dbReference>
<organism evidence="3 4">
    <name type="scientific">Blautia parvula</name>
    <dbReference type="NCBI Taxonomy" id="2877527"/>
    <lineage>
        <taxon>Bacteria</taxon>
        <taxon>Bacillati</taxon>
        <taxon>Bacillota</taxon>
        <taxon>Clostridia</taxon>
        <taxon>Lachnospirales</taxon>
        <taxon>Lachnospiraceae</taxon>
        <taxon>Blautia</taxon>
    </lineage>
</organism>
<dbReference type="SUPFAM" id="SSF47413">
    <property type="entry name" value="lambda repressor-like DNA-binding domains"/>
    <property type="match status" value="1"/>
</dbReference>
<dbReference type="PANTHER" id="PTHR37301">
    <property type="entry name" value="DNA-BINDING PROTEIN-RELATED"/>
    <property type="match status" value="1"/>
</dbReference>
<dbReference type="PROSITE" id="PS50943">
    <property type="entry name" value="HTH_CROC1"/>
    <property type="match status" value="1"/>
</dbReference>
<evidence type="ECO:0000313" key="3">
    <source>
        <dbReference type="EMBL" id="GAA6500509.1"/>
    </source>
</evidence>
<dbReference type="Proteomes" id="UP001600941">
    <property type="component" value="Unassembled WGS sequence"/>
</dbReference>
<protein>
    <recommendedName>
        <fullName evidence="2">HTH cro/C1-type domain-containing protein</fullName>
    </recommendedName>
</protein>
<feature type="domain" description="HTH cro/C1-type" evidence="2">
    <location>
        <begin position="7"/>
        <end position="62"/>
    </location>
</feature>
<dbReference type="SMART" id="SM00530">
    <property type="entry name" value="HTH_XRE"/>
    <property type="match status" value="1"/>
</dbReference>
<gene>
    <name evidence="3" type="ORF">K340107D12_33250</name>
</gene>
<dbReference type="PANTHER" id="PTHR37301:SF1">
    <property type="entry name" value="DNA-BINDING PROTEIN"/>
    <property type="match status" value="1"/>
</dbReference>
<evidence type="ECO:0000313" key="4">
    <source>
        <dbReference type="Proteomes" id="UP001600941"/>
    </source>
</evidence>
<comment type="caution">
    <text evidence="3">The sequence shown here is derived from an EMBL/GenBank/DDBJ whole genome shotgun (WGS) entry which is preliminary data.</text>
</comment>
<evidence type="ECO:0000256" key="1">
    <source>
        <dbReference type="SAM" id="MobiDB-lite"/>
    </source>
</evidence>
<feature type="compositionally biased region" description="Basic and acidic residues" evidence="1">
    <location>
        <begin position="87"/>
        <end position="98"/>
    </location>
</feature>
<dbReference type="InterPro" id="IPR001387">
    <property type="entry name" value="Cro/C1-type_HTH"/>
</dbReference>
<dbReference type="EMBL" id="BAABZQ010000001">
    <property type="protein sequence ID" value="GAA6500509.1"/>
    <property type="molecule type" value="Genomic_DNA"/>
</dbReference>
<name>A0ABQ0BVG3_9FIRM</name>